<dbReference type="Gene3D" id="3.90.1140.10">
    <property type="entry name" value="Cyclic phosphodiesterase"/>
    <property type="match status" value="1"/>
</dbReference>
<dbReference type="Proteomes" id="UP001293593">
    <property type="component" value="Unassembled WGS sequence"/>
</dbReference>
<evidence type="ECO:0000313" key="2">
    <source>
        <dbReference type="Proteomes" id="UP001293593"/>
    </source>
</evidence>
<dbReference type="Pfam" id="PF13563">
    <property type="entry name" value="2_5_RNA_ligase2"/>
    <property type="match status" value="1"/>
</dbReference>
<organism evidence="1 2">
    <name type="scientific">Acacia crassicarpa</name>
    <name type="common">northern wattle</name>
    <dbReference type="NCBI Taxonomy" id="499986"/>
    <lineage>
        <taxon>Eukaryota</taxon>
        <taxon>Viridiplantae</taxon>
        <taxon>Streptophyta</taxon>
        <taxon>Embryophyta</taxon>
        <taxon>Tracheophyta</taxon>
        <taxon>Spermatophyta</taxon>
        <taxon>Magnoliopsida</taxon>
        <taxon>eudicotyledons</taxon>
        <taxon>Gunneridae</taxon>
        <taxon>Pentapetalae</taxon>
        <taxon>rosids</taxon>
        <taxon>fabids</taxon>
        <taxon>Fabales</taxon>
        <taxon>Fabaceae</taxon>
        <taxon>Caesalpinioideae</taxon>
        <taxon>mimosoid clade</taxon>
        <taxon>Acacieae</taxon>
        <taxon>Acacia</taxon>
    </lineage>
</organism>
<dbReference type="FunFam" id="3.90.1140.10:FF:000007">
    <property type="entry name" value="Cyclic phosphodiesterase"/>
    <property type="match status" value="1"/>
</dbReference>
<accession>A0AAE1IX31</accession>
<sequence length="186" mass="21181">MATPETVAEPEAAEKEYEYSVWALPTEDVRERMKKLMSGLRSEFGGPEFEPHITVIGAISLTSGDALKKFRSACEGLKAYNATVDRMDREWVYLLIHPTPQVVETSDHFFSHFGFNRSSPYLPHMSLLYGDLSEEERKKAQERANALDDVSGLKFQICRLALYKTDTKDKTLESWKEIADCILIPN</sequence>
<evidence type="ECO:0000313" key="1">
    <source>
        <dbReference type="EMBL" id="KAK4259497.1"/>
    </source>
</evidence>
<gene>
    <name evidence="1" type="ORF">QN277_005822</name>
</gene>
<dbReference type="PIRSF" id="PIRSF017903">
    <property type="entry name" value="CPDase_plant"/>
    <property type="match status" value="1"/>
</dbReference>
<keyword evidence="2" id="KW-1185">Reference proteome</keyword>
<protein>
    <recommendedName>
        <fullName evidence="3">Cyclic phosphodiesterase</fullName>
    </recommendedName>
</protein>
<dbReference type="GO" id="GO:0004113">
    <property type="term" value="F:2',3'-cyclic-nucleotide 3'-phosphodiesterase activity"/>
    <property type="evidence" value="ECO:0007669"/>
    <property type="project" value="TreeGrafter"/>
</dbReference>
<dbReference type="GO" id="GO:0009187">
    <property type="term" value="P:cyclic nucleotide metabolic process"/>
    <property type="evidence" value="ECO:0007669"/>
    <property type="project" value="TreeGrafter"/>
</dbReference>
<dbReference type="EMBL" id="JAWXYG010000011">
    <property type="protein sequence ID" value="KAK4259497.1"/>
    <property type="molecule type" value="Genomic_DNA"/>
</dbReference>
<evidence type="ECO:0008006" key="3">
    <source>
        <dbReference type="Google" id="ProtNLM"/>
    </source>
</evidence>
<dbReference type="InterPro" id="IPR012386">
    <property type="entry name" value="Cyclic-nucl_3Pdiesterase"/>
</dbReference>
<name>A0AAE1IX31_9FABA</name>
<dbReference type="SUPFAM" id="SSF55144">
    <property type="entry name" value="LigT-like"/>
    <property type="match status" value="1"/>
</dbReference>
<reference evidence="1" key="1">
    <citation type="submission" date="2023-10" db="EMBL/GenBank/DDBJ databases">
        <title>Chromosome-level genome of the transformable northern wattle, Acacia crassicarpa.</title>
        <authorList>
            <person name="Massaro I."/>
            <person name="Sinha N.R."/>
            <person name="Poethig S."/>
            <person name="Leichty A.R."/>
        </authorList>
    </citation>
    <scope>NUCLEOTIDE SEQUENCE</scope>
    <source>
        <strain evidence="1">Acra3RX</strain>
        <tissue evidence="1">Leaf</tissue>
    </source>
</reference>
<dbReference type="InterPro" id="IPR009097">
    <property type="entry name" value="Cyclic_Pdiesterase"/>
</dbReference>
<proteinExistence type="predicted"/>
<dbReference type="AlphaFoldDB" id="A0AAE1IX31"/>
<dbReference type="PANTHER" id="PTHR28141:SF1">
    <property type="entry name" value="2',3'-CYCLIC-NUCLEOTIDE 3'-PHOSPHODIESTERASE"/>
    <property type="match status" value="1"/>
</dbReference>
<comment type="caution">
    <text evidence="1">The sequence shown here is derived from an EMBL/GenBank/DDBJ whole genome shotgun (WGS) entry which is preliminary data.</text>
</comment>
<dbReference type="PANTHER" id="PTHR28141">
    <property type="entry name" value="2',3'-CYCLIC-NUCLEOTIDE 3'-PHOSPHODIESTERASE"/>
    <property type="match status" value="1"/>
</dbReference>